<dbReference type="EC" id="2.3.1.243" evidence="6"/>
<dbReference type="InterPro" id="IPR011921">
    <property type="entry name" value="Lipid_A_MsbB"/>
</dbReference>
<feature type="short sequence motif" description="HXXXXD motif" evidence="6">
    <location>
        <begin position="143"/>
        <end position="148"/>
    </location>
</feature>
<keyword evidence="6" id="KW-0448">Lipopolysaccharide biosynthesis</keyword>
<dbReference type="CDD" id="cd07984">
    <property type="entry name" value="LPLAT_LABLAT-like"/>
    <property type="match status" value="1"/>
</dbReference>
<dbReference type="InterPro" id="IPR004960">
    <property type="entry name" value="LipA_acyltrans"/>
</dbReference>
<keyword evidence="4 6" id="KW-0472">Membrane</keyword>
<feature type="transmembrane region" description="Helical" evidence="6">
    <location>
        <begin position="27"/>
        <end position="43"/>
    </location>
</feature>
<dbReference type="HAMAP" id="MF_01944">
    <property type="entry name" value="Lipid_A_LpxM"/>
    <property type="match status" value="1"/>
</dbReference>
<evidence type="ECO:0000256" key="3">
    <source>
        <dbReference type="ARBA" id="ARBA00022679"/>
    </source>
</evidence>
<dbReference type="PANTHER" id="PTHR30606">
    <property type="entry name" value="LIPID A BIOSYNTHESIS LAUROYL ACYLTRANSFERASE"/>
    <property type="match status" value="1"/>
</dbReference>
<comment type="similarity">
    <text evidence="6">Belongs to the LpxL/LpxM/LpxP family. LpxM subfamily.</text>
</comment>
<comment type="function">
    <text evidence="6">Catalyzes the transfer of an acyl chain from an acyl-[acyl-carrier-protein] (ACP) to a Kdo(2)-(acyl)-lipid IV(A) to form a Kdo(2)-lipid A.</text>
</comment>
<keyword evidence="1 6" id="KW-1003">Cell membrane</keyword>
<evidence type="ECO:0000313" key="8">
    <source>
        <dbReference type="Proteomes" id="UP001169719"/>
    </source>
</evidence>
<comment type="pathway">
    <text evidence="6">Glycolipid biosynthesis; KDO(2)-lipid A biosynthesis; KDO(2)-lipid A from CMP-3-deoxy-D-manno-octulosonate and lipid IV(A): step 4/4.</text>
</comment>
<keyword evidence="3 6" id="KW-0808">Transferase</keyword>
<proteinExistence type="inferred from homology"/>
<organism evidence="7 8">
    <name type="scientific">Vibrio agarivorans</name>
    <dbReference type="NCBI Taxonomy" id="153622"/>
    <lineage>
        <taxon>Bacteria</taxon>
        <taxon>Pseudomonadati</taxon>
        <taxon>Pseudomonadota</taxon>
        <taxon>Gammaproteobacteria</taxon>
        <taxon>Vibrionales</taxon>
        <taxon>Vibrionaceae</taxon>
        <taxon>Vibrio</taxon>
    </lineage>
</organism>
<dbReference type="NCBIfam" id="TIGR02208">
    <property type="entry name" value="lipid_A_msbB"/>
    <property type="match status" value="1"/>
</dbReference>
<comment type="pathway">
    <text evidence="6">Bacterial outer membrane biogenesis; lipopolysaccharide biosynthesis.</text>
</comment>
<dbReference type="Proteomes" id="UP001169719">
    <property type="component" value="Unassembled WGS sequence"/>
</dbReference>
<dbReference type="NCBIfam" id="NF006507">
    <property type="entry name" value="PRK08943.1"/>
    <property type="match status" value="1"/>
</dbReference>
<keyword evidence="6" id="KW-0812">Transmembrane</keyword>
<keyword evidence="6" id="KW-1133">Transmembrane helix</keyword>
<evidence type="ECO:0000256" key="4">
    <source>
        <dbReference type="ARBA" id="ARBA00023136"/>
    </source>
</evidence>
<dbReference type="PANTHER" id="PTHR30606:SF4">
    <property type="entry name" value="LIPID A BIOSYNTHESIS MYRISTOYLTRANSFERASE"/>
    <property type="match status" value="1"/>
</dbReference>
<comment type="catalytic activity">
    <reaction evidence="6">
        <text>an alpha-Kdo-(2-&gt;4)-alpha-Kdo-(2-&gt;6)-(acyl)-lipid IVA + a fatty acyl-[ACP] = an alpha-Kdo-(2-&gt;4)-alpha-Kdo-(2-&gt;6)-lipid A + holo-[ACP]</text>
        <dbReference type="Rhea" id="RHEA:69400"/>
        <dbReference type="Rhea" id="RHEA-COMP:9685"/>
        <dbReference type="Rhea" id="RHEA-COMP:14125"/>
        <dbReference type="ChEBI" id="CHEBI:64479"/>
        <dbReference type="ChEBI" id="CHEBI:138651"/>
        <dbReference type="ChEBI" id="CHEBI:176430"/>
        <dbReference type="ChEBI" id="CHEBI:176431"/>
        <dbReference type="EC" id="2.3.1.243"/>
    </reaction>
</comment>
<protein>
    <recommendedName>
        <fullName evidence="6">Lipid A biosynthesis acyltransferase</fullName>
        <ecNumber evidence="6">2.3.1.243</ecNumber>
    </recommendedName>
    <alternativeName>
        <fullName evidence="6">Kdo(2)-lauroyl-lipid IV(A) acyltransferase</fullName>
    </alternativeName>
</protein>
<evidence type="ECO:0000256" key="1">
    <source>
        <dbReference type="ARBA" id="ARBA00022475"/>
    </source>
</evidence>
<evidence type="ECO:0000313" key="7">
    <source>
        <dbReference type="EMBL" id="MDN2479980.1"/>
    </source>
</evidence>
<dbReference type="PIRSF" id="PIRSF026649">
    <property type="entry name" value="MsbB"/>
    <property type="match status" value="1"/>
</dbReference>
<evidence type="ECO:0000256" key="5">
    <source>
        <dbReference type="ARBA" id="ARBA00023315"/>
    </source>
</evidence>
<accession>A0ABT7XW27</accession>
<name>A0ABT7XW27_9VIBR</name>
<gene>
    <name evidence="6 7" type="primary">lpxM</name>
    <name evidence="7" type="synonym">msbB</name>
    <name evidence="7" type="ORF">QWJ08_00875</name>
</gene>
<dbReference type="EMBL" id="JAUEOZ010000001">
    <property type="protein sequence ID" value="MDN2479980.1"/>
    <property type="molecule type" value="Genomic_DNA"/>
</dbReference>
<sequence>MNNKERNDFDPKAYNPEFQWSFLAPKYWGTWFGVVIALPFALLPNAPRRKLVSAVVKGQIKKNRGTVRRAMINLKLCFPDWSDDKRLAVLEQNLITAGTFLSGFAAVTLKGKNWLNNNTDVKGIEHLRKLEANGEKAILLVPHSWAIDIPAILLASKGLPVSAMANSQKNLVLDWLMHKQRVQHGGRVYDRSGGIKPFIKSVKDGYLGYYLPDQDHGPEQSVFADFFATEKATLPALGKLAKVSRAKIVPVFASFDAATGRYEVDIREPIEALSGDDEGDARAMNEVVEMFVTPKPEQYMWILKLLKTRRDGKEPYKQENW</sequence>
<keyword evidence="2 6" id="KW-0997">Cell inner membrane</keyword>
<comment type="subcellular location">
    <subcellularLocation>
        <location evidence="6">Cell inner membrane</location>
        <topology evidence="6">Single-pass membrane protein</topology>
    </subcellularLocation>
</comment>
<reference evidence="7" key="1">
    <citation type="submission" date="2024-05" db="EMBL/GenBank/DDBJ databases">
        <title>Genome Sequences of Four Agar- Degrading Marine Bacteria.</title>
        <authorList>
            <person name="Phillips E.K."/>
            <person name="Shaffer J.C."/>
            <person name="Henson M.W."/>
            <person name="Temperton B."/>
            <person name="Thrash C.J."/>
            <person name="Martin M.O."/>
        </authorList>
    </citation>
    <scope>NUCLEOTIDE SEQUENCE</scope>
    <source>
        <strain evidence="7">EKP203</strain>
    </source>
</reference>
<dbReference type="RefSeq" id="WP_289960303.1">
    <property type="nucleotide sequence ID" value="NZ_JAUEOZ010000001.1"/>
</dbReference>
<evidence type="ECO:0000256" key="6">
    <source>
        <dbReference type="HAMAP-Rule" id="MF_01944"/>
    </source>
</evidence>
<dbReference type="Pfam" id="PF03279">
    <property type="entry name" value="Lip_A_acyltrans"/>
    <property type="match status" value="1"/>
</dbReference>
<keyword evidence="5 6" id="KW-0012">Acyltransferase</keyword>
<evidence type="ECO:0000256" key="2">
    <source>
        <dbReference type="ARBA" id="ARBA00022519"/>
    </source>
</evidence>
<keyword evidence="8" id="KW-1185">Reference proteome</keyword>
<comment type="caution">
    <text evidence="7">The sequence shown here is derived from an EMBL/GenBank/DDBJ whole genome shotgun (WGS) entry which is preliminary data.</text>
</comment>
<dbReference type="GO" id="GO:0016746">
    <property type="term" value="F:acyltransferase activity"/>
    <property type="evidence" value="ECO:0007669"/>
    <property type="project" value="UniProtKB-KW"/>
</dbReference>